<dbReference type="eggNOG" id="KOG3454">
    <property type="taxonomic scope" value="Eukaryota"/>
</dbReference>
<dbReference type="STRING" id="1284197.S8BJD9"/>
<name>S8BJD9_DACHA</name>
<dbReference type="EMBL" id="AQGS01000472">
    <property type="protein sequence ID" value="EPS39408.1"/>
    <property type="molecule type" value="Genomic_DNA"/>
</dbReference>
<keyword evidence="1" id="KW-0479">Metal-binding</keyword>
<comment type="caution">
    <text evidence="6">The sequence shown here is derived from an EMBL/GenBank/DDBJ whole genome shotgun (WGS) entry which is preliminary data.</text>
</comment>
<feature type="compositionally biased region" description="Basic and acidic residues" evidence="4">
    <location>
        <begin position="461"/>
        <end position="475"/>
    </location>
</feature>
<sequence>MTQLPRFSRFSIKGCWNYTYVTQCWVSTERYNRNLTSTLYTTLDLIPQYESEKKDIVDGYRRHMQNGPAIEQISFTDREAATLLLLSKLRLDLAKCIQLCDILEAKTFRAERLEYVWLEELRAKSLELSPLTRIGARERASGVFRDILQAYAYSRNRRYWLNRWRSYAKAVRGDIKILNGIICELNTIQREFLRWETQKFVEANPPPGSSASVSCVRKAHNSGRNHIRNVVEYYQRMAIPFELPVLCLHMLDRWMRLDGEADWKFRATVEIGQERAQSVIDTITNSYAAEGHALPFPSMPGFPGGPPPPGGLSAGMPPPPFGFPGAAGLPPPPGGFPGGMPPPGGRGMPLPLPLPGQPGAPPLPLPGMPGAPPFPPNFPLPTNLAGGMPPLGPNGMPLGMPPGGLPAGMVPPPGFHPGGPGGPPGPMGGIHPPPGLGMPPGAGMQSPQQQQQLSGFGTVKRLGEWDEGDARSSGH</sequence>
<feature type="domain" description="U1-C C2H2-type zinc finger" evidence="5">
    <location>
        <begin position="215"/>
        <end position="234"/>
    </location>
</feature>
<gene>
    <name evidence="6" type="ORF">H072_6808</name>
</gene>
<accession>S8BJD9</accession>
<keyword evidence="3" id="KW-0862">Zinc</keyword>
<dbReference type="Gene3D" id="3.30.160.60">
    <property type="entry name" value="Classic Zinc Finger"/>
    <property type="match status" value="1"/>
</dbReference>
<keyword evidence="7" id="KW-1185">Reference proteome</keyword>
<evidence type="ECO:0000313" key="6">
    <source>
        <dbReference type="EMBL" id="EPS39408.1"/>
    </source>
</evidence>
<evidence type="ECO:0000256" key="2">
    <source>
        <dbReference type="ARBA" id="ARBA00022771"/>
    </source>
</evidence>
<dbReference type="AlphaFoldDB" id="S8BJD9"/>
<feature type="region of interest" description="Disordered" evidence="4">
    <location>
        <begin position="414"/>
        <end position="475"/>
    </location>
</feature>
<dbReference type="OrthoDB" id="76567at2759"/>
<evidence type="ECO:0000259" key="5">
    <source>
        <dbReference type="Pfam" id="PF06220"/>
    </source>
</evidence>
<evidence type="ECO:0000313" key="7">
    <source>
        <dbReference type="Proteomes" id="UP000015100"/>
    </source>
</evidence>
<proteinExistence type="predicted"/>
<feature type="region of interest" description="Disordered" evidence="4">
    <location>
        <begin position="330"/>
        <end position="361"/>
    </location>
</feature>
<evidence type="ECO:0000256" key="1">
    <source>
        <dbReference type="ARBA" id="ARBA00022723"/>
    </source>
</evidence>
<feature type="compositionally biased region" description="Low complexity" evidence="4">
    <location>
        <begin position="439"/>
        <end position="452"/>
    </location>
</feature>
<dbReference type="InterPro" id="IPR013085">
    <property type="entry name" value="U1-CZ_Znf_C2H2"/>
</dbReference>
<keyword evidence="2" id="KW-0863">Zinc-finger</keyword>
<organism evidence="6 7">
    <name type="scientific">Dactylellina haptotyla (strain CBS 200.50)</name>
    <name type="common">Nematode-trapping fungus</name>
    <name type="synonym">Monacrosporium haptotylum</name>
    <dbReference type="NCBI Taxonomy" id="1284197"/>
    <lineage>
        <taxon>Eukaryota</taxon>
        <taxon>Fungi</taxon>
        <taxon>Dikarya</taxon>
        <taxon>Ascomycota</taxon>
        <taxon>Pezizomycotina</taxon>
        <taxon>Orbiliomycetes</taxon>
        <taxon>Orbiliales</taxon>
        <taxon>Orbiliaceae</taxon>
        <taxon>Dactylellina</taxon>
    </lineage>
</organism>
<evidence type="ECO:0000256" key="4">
    <source>
        <dbReference type="SAM" id="MobiDB-lite"/>
    </source>
</evidence>
<dbReference type="Pfam" id="PF06220">
    <property type="entry name" value="zf-U1"/>
    <property type="match status" value="1"/>
</dbReference>
<feature type="compositionally biased region" description="Pro residues" evidence="4">
    <location>
        <begin position="414"/>
        <end position="437"/>
    </location>
</feature>
<reference evidence="7" key="2">
    <citation type="submission" date="2013-04" db="EMBL/GenBank/DDBJ databases">
        <title>Genomic mechanisms accounting for the adaptation to parasitism in nematode-trapping fungi.</title>
        <authorList>
            <person name="Ahren D.G."/>
        </authorList>
    </citation>
    <scope>NUCLEOTIDE SEQUENCE [LARGE SCALE GENOMIC DNA]</scope>
    <source>
        <strain evidence="7">CBS 200.50</strain>
    </source>
</reference>
<dbReference type="Proteomes" id="UP000015100">
    <property type="component" value="Unassembled WGS sequence"/>
</dbReference>
<dbReference type="GO" id="GO:0008270">
    <property type="term" value="F:zinc ion binding"/>
    <property type="evidence" value="ECO:0007669"/>
    <property type="project" value="UniProtKB-KW"/>
</dbReference>
<evidence type="ECO:0000256" key="3">
    <source>
        <dbReference type="ARBA" id="ARBA00022833"/>
    </source>
</evidence>
<dbReference type="HOGENOM" id="CLU_574935_0_0_1"/>
<reference evidence="6 7" key="1">
    <citation type="journal article" date="2013" name="PLoS Genet.">
        <title>Genomic mechanisms accounting for the adaptation to parasitism in nematode-trapping fungi.</title>
        <authorList>
            <person name="Meerupati T."/>
            <person name="Andersson K.M."/>
            <person name="Friman E."/>
            <person name="Kumar D."/>
            <person name="Tunlid A."/>
            <person name="Ahren D."/>
        </authorList>
    </citation>
    <scope>NUCLEOTIDE SEQUENCE [LARGE SCALE GENOMIC DNA]</scope>
    <source>
        <strain evidence="6 7">CBS 200.50</strain>
    </source>
</reference>
<protein>
    <recommendedName>
        <fullName evidence="5">U1-C C2H2-type zinc finger domain-containing protein</fullName>
    </recommendedName>
</protein>